<dbReference type="EMBL" id="MUGO01000009">
    <property type="protein sequence ID" value="PQA94826.1"/>
    <property type="molecule type" value="Genomic_DNA"/>
</dbReference>
<evidence type="ECO:0000313" key="5">
    <source>
        <dbReference type="Proteomes" id="UP000238314"/>
    </source>
</evidence>
<sequence>MIKNNTDFAVVIGVSHYKGLSKLQGPDEDAQKFYQWLTNETEGSIPAENCHLILSKEDPLSPIQDSIDTAFAIILEGFKSGRKEGRRLYFYFSGHGLGIDWNETALVLPPWTDILRNYALSSSGYLKTLIQCGYFKEVFFFLDCCRNRMVGVNGVQPLFANIKPAAGTAECVSFVFSATEFDNKAFEAVIQPGNGSLLDNNRTQGLFTTSLMNGLKGAAAENGKVTTSSLTNYLKLNLPELAKSVQKIQIPRFHADNAGNDVTIIEGFSPQEISLVISFKGNNRTVILEDSNLNIIKEGNTENGSWTVSVKKSSYAIYNKGEADLARSIRIDGSKKDVHYEF</sequence>
<name>A0A1N7LZ84_9FLAO</name>
<dbReference type="EMBL" id="FTOJ01000003">
    <property type="protein sequence ID" value="SIS79079.1"/>
    <property type="molecule type" value="Genomic_DNA"/>
</dbReference>
<organism evidence="3 4">
    <name type="scientific">Chryseobacterium piscicola</name>
    <dbReference type="NCBI Taxonomy" id="551459"/>
    <lineage>
        <taxon>Bacteria</taxon>
        <taxon>Pseudomonadati</taxon>
        <taxon>Bacteroidota</taxon>
        <taxon>Flavobacteriia</taxon>
        <taxon>Flavobacteriales</taxon>
        <taxon>Weeksellaceae</taxon>
        <taxon>Chryseobacterium group</taxon>
        <taxon>Chryseobacterium</taxon>
    </lineage>
</organism>
<keyword evidence="5" id="KW-1185">Reference proteome</keyword>
<dbReference type="Gene3D" id="3.40.50.1460">
    <property type="match status" value="1"/>
</dbReference>
<reference evidence="4" key="2">
    <citation type="submission" date="2017-01" db="EMBL/GenBank/DDBJ databases">
        <authorList>
            <person name="Varghese N."/>
            <person name="Submissions S."/>
        </authorList>
    </citation>
    <scope>NUCLEOTIDE SEQUENCE [LARGE SCALE GENOMIC DNA]</scope>
    <source>
        <strain evidence="4">DSM 21068</strain>
    </source>
</reference>
<evidence type="ECO:0000313" key="2">
    <source>
        <dbReference type="EMBL" id="PQA94826.1"/>
    </source>
</evidence>
<dbReference type="RefSeq" id="WP_076451219.1">
    <property type="nucleotide sequence ID" value="NZ_FTOJ01000003.1"/>
</dbReference>
<feature type="domain" description="Peptidase C14 caspase" evidence="1">
    <location>
        <begin position="8"/>
        <end position="255"/>
    </location>
</feature>
<dbReference type="GO" id="GO:0006508">
    <property type="term" value="P:proteolysis"/>
    <property type="evidence" value="ECO:0007669"/>
    <property type="project" value="InterPro"/>
</dbReference>
<dbReference type="Pfam" id="PF00656">
    <property type="entry name" value="Peptidase_C14"/>
    <property type="match status" value="1"/>
</dbReference>
<reference evidence="2 5" key="1">
    <citation type="submission" date="2016-11" db="EMBL/GenBank/DDBJ databases">
        <title>Whole genomes of Flavobacteriaceae.</title>
        <authorList>
            <person name="Stine C."/>
            <person name="Li C."/>
            <person name="Tadesse D."/>
        </authorList>
    </citation>
    <scope>NUCLEOTIDE SEQUENCE [LARGE SCALE GENOMIC DNA]</scope>
    <source>
        <strain evidence="2 5">DSM 21068</strain>
    </source>
</reference>
<evidence type="ECO:0000313" key="3">
    <source>
        <dbReference type="EMBL" id="SIS79079.1"/>
    </source>
</evidence>
<dbReference type="InterPro" id="IPR011600">
    <property type="entry name" value="Pept_C14_caspase"/>
</dbReference>
<dbReference type="STRING" id="551459.SAMN05421796_103216"/>
<accession>A0A1N7LZ84</accession>
<protein>
    <submittedName>
        <fullName evidence="3">Caspase domain-containing protein</fullName>
    </submittedName>
</protein>
<proteinExistence type="predicted"/>
<evidence type="ECO:0000259" key="1">
    <source>
        <dbReference type="Pfam" id="PF00656"/>
    </source>
</evidence>
<dbReference type="Proteomes" id="UP000238314">
    <property type="component" value="Unassembled WGS sequence"/>
</dbReference>
<dbReference type="AlphaFoldDB" id="A0A1N7LZ84"/>
<dbReference type="Proteomes" id="UP000186246">
    <property type="component" value="Unassembled WGS sequence"/>
</dbReference>
<dbReference type="GO" id="GO:0004197">
    <property type="term" value="F:cysteine-type endopeptidase activity"/>
    <property type="evidence" value="ECO:0007669"/>
    <property type="project" value="InterPro"/>
</dbReference>
<gene>
    <name evidence="2" type="ORF">B0A70_06880</name>
    <name evidence="3" type="ORF">SAMN05421796_103216</name>
</gene>
<evidence type="ECO:0000313" key="4">
    <source>
        <dbReference type="Proteomes" id="UP000186246"/>
    </source>
</evidence>
<reference evidence="3" key="3">
    <citation type="submission" date="2017-01" db="EMBL/GenBank/DDBJ databases">
        <authorList>
            <person name="Mah S.A."/>
            <person name="Swanson W.J."/>
            <person name="Moy G.W."/>
            <person name="Vacquier V.D."/>
        </authorList>
    </citation>
    <scope>NUCLEOTIDE SEQUENCE [LARGE SCALE GENOMIC DNA]</scope>
    <source>
        <strain evidence="3">DSM 21068</strain>
    </source>
</reference>
<dbReference type="OrthoDB" id="8447555at2"/>